<dbReference type="Pfam" id="PF01288">
    <property type="entry name" value="HPPK"/>
    <property type="match status" value="1"/>
</dbReference>
<evidence type="ECO:0000313" key="17">
    <source>
        <dbReference type="Proteomes" id="UP000537260"/>
    </source>
</evidence>
<dbReference type="InterPro" id="IPR043133">
    <property type="entry name" value="GTP-CH-I_C/QueF"/>
</dbReference>
<comment type="catalytic activity">
    <reaction evidence="2 13">
        <text>7,8-dihydroneopterin = 6-hydroxymethyl-7,8-dihydropterin + glycolaldehyde</text>
        <dbReference type="Rhea" id="RHEA:10540"/>
        <dbReference type="ChEBI" id="CHEBI:17001"/>
        <dbReference type="ChEBI" id="CHEBI:17071"/>
        <dbReference type="ChEBI" id="CHEBI:44841"/>
        <dbReference type="EC" id="4.1.2.25"/>
    </reaction>
</comment>
<evidence type="ECO:0000259" key="15">
    <source>
        <dbReference type="SMART" id="SM00905"/>
    </source>
</evidence>
<evidence type="ECO:0000256" key="13">
    <source>
        <dbReference type="RuleBase" id="RU362079"/>
    </source>
</evidence>
<evidence type="ECO:0000256" key="11">
    <source>
        <dbReference type="ARBA" id="ARBA00022909"/>
    </source>
</evidence>
<dbReference type="InterPro" id="IPR006157">
    <property type="entry name" value="FolB_dom"/>
</dbReference>
<evidence type="ECO:0000256" key="6">
    <source>
        <dbReference type="ARBA" id="ARBA00009640"/>
    </source>
</evidence>
<evidence type="ECO:0000256" key="7">
    <source>
        <dbReference type="ARBA" id="ARBA00022679"/>
    </source>
</evidence>
<evidence type="ECO:0000256" key="4">
    <source>
        <dbReference type="ARBA" id="ARBA00005051"/>
    </source>
</evidence>
<dbReference type="SUPFAM" id="SSF55083">
    <property type="entry name" value="6-hydroxymethyl-7,8-dihydropterin pyrophosphokinase, HPPK"/>
    <property type="match status" value="1"/>
</dbReference>
<comment type="pathway">
    <text evidence="4">Cofactor biosynthesis; tetrahydrofolate biosynthesis; 2-amino-4-hydroxy-6-hydroxymethyl-7,8-dihydropteridine diphosphate from 7,8-dihydroneopterin triphosphate: step 4/4.</text>
</comment>
<comment type="caution">
    <text evidence="16">The sequence shown here is derived from an EMBL/GenBank/DDBJ whole genome shotgun (WGS) entry which is preliminary data.</text>
</comment>
<dbReference type="GO" id="GO:0016301">
    <property type="term" value="F:kinase activity"/>
    <property type="evidence" value="ECO:0007669"/>
    <property type="project" value="UniProtKB-KW"/>
</dbReference>
<gene>
    <name evidence="16" type="ORF">HNR05_003222</name>
</gene>
<dbReference type="GO" id="GO:0004150">
    <property type="term" value="F:dihydroneopterin aldolase activity"/>
    <property type="evidence" value="ECO:0007669"/>
    <property type="project" value="UniProtKB-UniRule"/>
</dbReference>
<keyword evidence="8" id="KW-0547">Nucleotide-binding</keyword>
<comment type="function">
    <text evidence="13">Catalyzes the conversion of 7,8-dihydroneopterin to 6-hydroxymethyl-7,8-dihydropterin.</text>
</comment>
<keyword evidence="12 13" id="KW-0456">Lyase</keyword>
<feature type="domain" description="Dihydroneopterin aldolase/epimerase" evidence="15">
    <location>
        <begin position="6"/>
        <end position="118"/>
    </location>
</feature>
<proteinExistence type="inferred from homology"/>
<dbReference type="GO" id="GO:0003848">
    <property type="term" value="F:2-amino-4-hydroxy-6-hydroxymethyldihydropteridine diphosphokinase activity"/>
    <property type="evidence" value="ECO:0007669"/>
    <property type="project" value="UniProtKB-EC"/>
</dbReference>
<dbReference type="GO" id="GO:0046656">
    <property type="term" value="P:folic acid biosynthetic process"/>
    <property type="evidence" value="ECO:0007669"/>
    <property type="project" value="UniProtKB-UniRule"/>
</dbReference>
<dbReference type="Proteomes" id="UP000537260">
    <property type="component" value="Unassembled WGS sequence"/>
</dbReference>
<evidence type="ECO:0000256" key="8">
    <source>
        <dbReference type="ARBA" id="ARBA00022741"/>
    </source>
</evidence>
<protein>
    <recommendedName>
        <fullName evidence="13">Bifunctional folate synthesis protein</fullName>
    </recommendedName>
    <domain>
        <recommendedName>
            <fullName evidence="13">Dihydroneopterin aldolase</fullName>
            <shortName evidence="13">DHNA</shortName>
            <ecNumber evidence="13">4.1.2.25</ecNumber>
        </recommendedName>
        <alternativeName>
            <fullName evidence="13">7,8-dihydroneopterin aldolase</fullName>
        </alternativeName>
    </domain>
    <domain>
        <recommendedName>
            <fullName evidence="13">2-amino-4-hydroxy-6-hydroxymethyldihydropteridine pyrophosphokinase</fullName>
            <ecNumber evidence="13">2.7.6.3</ecNumber>
        </recommendedName>
        <alternativeName>
            <fullName evidence="13">6-hydroxymethyl-7,8-dihydropterin pyrophosphokinase</fullName>
            <shortName evidence="13">PPPK</shortName>
        </alternativeName>
        <alternativeName>
            <fullName evidence="13">7,8-dihydro-6-hydroxymethylpterin pyrophosphokinase</fullName>
            <shortName evidence="13">HPPK</shortName>
        </alternativeName>
    </domain>
</protein>
<dbReference type="PANTHER" id="PTHR43071:SF1">
    <property type="entry name" value="2-AMINO-4-HYDROXY-6-HYDROXYMETHYLDIHYDROPTERIDINE PYROPHOSPHOKINASE"/>
    <property type="match status" value="1"/>
</dbReference>
<sequence length="321" mass="34294">MRTDSITLTGLRVNAHHGVFDFERQNGQDFIIDVTVWLDLRRAASGDDLARTVHYGELAIAVTDAVAHNPVDLIETVAERVAGVALGFEAVERVRVTVHKPEAPIPVPFLDVSVQIERTRADLAVTVHPAAGKTSHGGTDAVLALGSNLGDRAATLAAAVAAIASLDGASQVVASPFYESDAVKLDGVDVDAPLYLNGVVTLRYEGSADELLDAVNRIEHDNGRVRVERWGDRTLDIDLIVFGQQHRDDPRLTLPHPRAAERDFVLVPWLALDAHAVLPGAGRIADLVAGLDVTVRRAEAQTDAQTDAQAGHPVGSAEGQR</sequence>
<organism evidence="16 17">
    <name type="scientific">Glaciibacter psychrotolerans</name>
    <dbReference type="NCBI Taxonomy" id="670054"/>
    <lineage>
        <taxon>Bacteria</taxon>
        <taxon>Bacillati</taxon>
        <taxon>Actinomycetota</taxon>
        <taxon>Actinomycetes</taxon>
        <taxon>Micrococcales</taxon>
        <taxon>Microbacteriaceae</taxon>
        <taxon>Glaciibacter</taxon>
    </lineage>
</organism>
<comment type="similarity">
    <text evidence="5 13">Belongs to the DHNA family.</text>
</comment>
<keyword evidence="10" id="KW-0067">ATP-binding</keyword>
<comment type="similarity">
    <text evidence="6">In the N-terminal section; belongs to the DHNA family.</text>
</comment>
<dbReference type="InterPro" id="IPR000550">
    <property type="entry name" value="Hppk"/>
</dbReference>
<evidence type="ECO:0000256" key="2">
    <source>
        <dbReference type="ARBA" id="ARBA00001353"/>
    </source>
</evidence>
<keyword evidence="11 13" id="KW-0289">Folate biosynthesis</keyword>
<dbReference type="NCBIfam" id="TIGR01498">
    <property type="entry name" value="folK"/>
    <property type="match status" value="1"/>
</dbReference>
<dbReference type="EC" id="4.1.2.25" evidence="13"/>
<feature type="compositionally biased region" description="Low complexity" evidence="14">
    <location>
        <begin position="301"/>
        <end position="310"/>
    </location>
</feature>
<keyword evidence="7 16" id="KW-0808">Transferase</keyword>
<evidence type="ECO:0000256" key="10">
    <source>
        <dbReference type="ARBA" id="ARBA00022840"/>
    </source>
</evidence>
<reference evidence="16 17" key="1">
    <citation type="submission" date="2020-07" db="EMBL/GenBank/DDBJ databases">
        <title>Sequencing the genomes of 1000 actinobacteria strains.</title>
        <authorList>
            <person name="Klenk H.-P."/>
        </authorList>
    </citation>
    <scope>NUCLEOTIDE SEQUENCE [LARGE SCALE GENOMIC DNA]</scope>
    <source>
        <strain evidence="16 17">LI1</strain>
    </source>
</reference>
<comment type="catalytic activity">
    <reaction evidence="1">
        <text>6-hydroxymethyl-7,8-dihydropterin + ATP = (7,8-dihydropterin-6-yl)methyl diphosphate + AMP + H(+)</text>
        <dbReference type="Rhea" id="RHEA:11412"/>
        <dbReference type="ChEBI" id="CHEBI:15378"/>
        <dbReference type="ChEBI" id="CHEBI:30616"/>
        <dbReference type="ChEBI" id="CHEBI:44841"/>
        <dbReference type="ChEBI" id="CHEBI:72950"/>
        <dbReference type="ChEBI" id="CHEBI:456215"/>
        <dbReference type="EC" id="2.7.6.3"/>
    </reaction>
</comment>
<dbReference type="GO" id="GO:0005524">
    <property type="term" value="F:ATP binding"/>
    <property type="evidence" value="ECO:0007669"/>
    <property type="project" value="UniProtKB-KW"/>
</dbReference>
<keyword evidence="17" id="KW-1185">Reference proteome</keyword>
<dbReference type="CDD" id="cd00534">
    <property type="entry name" value="DHNA_DHNTPE"/>
    <property type="match status" value="1"/>
</dbReference>
<accession>A0A7Z0EGW0</accession>
<dbReference type="InterPro" id="IPR006156">
    <property type="entry name" value="Dihydroneopterin_aldolase"/>
</dbReference>
<dbReference type="NCBIfam" id="TIGR00525">
    <property type="entry name" value="folB"/>
    <property type="match status" value="1"/>
</dbReference>
<comment type="pathway">
    <text evidence="3 13">Cofactor biosynthesis; tetrahydrofolate biosynthesis; 2-amino-4-hydroxy-6-hydroxymethyl-7,8-dihydropteridine diphosphate from 7,8-dihydroneopterin triphosphate: step 3/4.</text>
</comment>
<evidence type="ECO:0000256" key="1">
    <source>
        <dbReference type="ARBA" id="ARBA00000198"/>
    </source>
</evidence>
<dbReference type="PANTHER" id="PTHR43071">
    <property type="entry name" value="2-AMINO-4-HYDROXY-6-HYDROXYMETHYLDIHYDROPTERIDINE PYROPHOSPHOKINASE"/>
    <property type="match status" value="1"/>
</dbReference>
<dbReference type="Pfam" id="PF02152">
    <property type="entry name" value="FolB"/>
    <property type="match status" value="1"/>
</dbReference>
<dbReference type="GO" id="GO:0046654">
    <property type="term" value="P:tetrahydrofolate biosynthetic process"/>
    <property type="evidence" value="ECO:0007669"/>
    <property type="project" value="UniProtKB-UniRule"/>
</dbReference>
<dbReference type="UniPathway" id="UPA00077">
    <property type="reaction ID" value="UER00154"/>
</dbReference>
<dbReference type="EC" id="2.7.6.3" evidence="13"/>
<name>A0A7Z0EGW0_9MICO</name>
<dbReference type="Gene3D" id="3.30.1130.10">
    <property type="match status" value="1"/>
</dbReference>
<dbReference type="SMART" id="SM00905">
    <property type="entry name" value="FolB"/>
    <property type="match status" value="1"/>
</dbReference>
<evidence type="ECO:0000256" key="9">
    <source>
        <dbReference type="ARBA" id="ARBA00022777"/>
    </source>
</evidence>
<dbReference type="Gene3D" id="3.30.70.560">
    <property type="entry name" value="7,8-Dihydro-6-hydroxymethylpterin-pyrophosphokinase HPPK"/>
    <property type="match status" value="1"/>
</dbReference>
<evidence type="ECO:0000256" key="5">
    <source>
        <dbReference type="ARBA" id="ARBA00005708"/>
    </source>
</evidence>
<dbReference type="AlphaFoldDB" id="A0A7Z0EGW0"/>
<evidence type="ECO:0000256" key="3">
    <source>
        <dbReference type="ARBA" id="ARBA00005013"/>
    </source>
</evidence>
<keyword evidence="9 16" id="KW-0418">Kinase</keyword>
<dbReference type="InterPro" id="IPR035907">
    <property type="entry name" value="Hppk_sf"/>
</dbReference>
<dbReference type="RefSeq" id="WP_179580028.1">
    <property type="nucleotide sequence ID" value="NZ_JACCFM010000001.1"/>
</dbReference>
<dbReference type="CDD" id="cd00483">
    <property type="entry name" value="HPPK"/>
    <property type="match status" value="1"/>
</dbReference>
<dbReference type="SUPFAM" id="SSF55620">
    <property type="entry name" value="Tetrahydrobiopterin biosynthesis enzymes-like"/>
    <property type="match status" value="1"/>
</dbReference>
<evidence type="ECO:0000256" key="12">
    <source>
        <dbReference type="ARBA" id="ARBA00023239"/>
    </source>
</evidence>
<dbReference type="FunFam" id="3.30.1130.10:FF:000003">
    <property type="entry name" value="7,8-dihydroneopterin aldolase"/>
    <property type="match status" value="1"/>
</dbReference>
<evidence type="ECO:0000256" key="14">
    <source>
        <dbReference type="SAM" id="MobiDB-lite"/>
    </source>
</evidence>
<dbReference type="EMBL" id="JACCFM010000001">
    <property type="protein sequence ID" value="NYJ21431.1"/>
    <property type="molecule type" value="Genomic_DNA"/>
</dbReference>
<feature type="region of interest" description="Disordered" evidence="14">
    <location>
        <begin position="301"/>
        <end position="321"/>
    </location>
</feature>
<dbReference type="NCBIfam" id="TIGR00526">
    <property type="entry name" value="folB_dom"/>
    <property type="match status" value="1"/>
</dbReference>
<evidence type="ECO:0000313" key="16">
    <source>
        <dbReference type="EMBL" id="NYJ21431.1"/>
    </source>
</evidence>